<dbReference type="EMBL" id="MCGN01000013">
    <property type="protein sequence ID" value="ORY89988.1"/>
    <property type="molecule type" value="Genomic_DNA"/>
</dbReference>
<accession>A0A1X2GZN6</accession>
<name>A0A1X2GZN6_SYNRA</name>
<feature type="transmembrane region" description="Helical" evidence="1">
    <location>
        <begin position="15"/>
        <end position="31"/>
    </location>
</feature>
<dbReference type="SUPFAM" id="SSF54897">
    <property type="entry name" value="Protease propeptides/inhibitors"/>
    <property type="match status" value="1"/>
</dbReference>
<dbReference type="Gene3D" id="3.30.70.80">
    <property type="entry name" value="Peptidase S8 propeptide/proteinase inhibitor I9"/>
    <property type="match status" value="1"/>
</dbReference>
<keyword evidence="1" id="KW-0472">Membrane</keyword>
<evidence type="ECO:0000313" key="2">
    <source>
        <dbReference type="EMBL" id="ORY89988.1"/>
    </source>
</evidence>
<dbReference type="Proteomes" id="UP000242180">
    <property type="component" value="Unassembled WGS sequence"/>
</dbReference>
<evidence type="ECO:0000256" key="1">
    <source>
        <dbReference type="SAM" id="Phobius"/>
    </source>
</evidence>
<dbReference type="InParanoid" id="A0A1X2GZN6"/>
<organism evidence="2 3">
    <name type="scientific">Syncephalastrum racemosum</name>
    <name type="common">Filamentous fungus</name>
    <dbReference type="NCBI Taxonomy" id="13706"/>
    <lineage>
        <taxon>Eukaryota</taxon>
        <taxon>Fungi</taxon>
        <taxon>Fungi incertae sedis</taxon>
        <taxon>Mucoromycota</taxon>
        <taxon>Mucoromycotina</taxon>
        <taxon>Mucoromycetes</taxon>
        <taxon>Mucorales</taxon>
        <taxon>Syncephalastraceae</taxon>
        <taxon>Syncephalastrum</taxon>
    </lineage>
</organism>
<gene>
    <name evidence="2" type="ORF">BCR43DRAFT_509176</name>
</gene>
<proteinExistence type="predicted"/>
<keyword evidence="1" id="KW-1133">Transmembrane helix</keyword>
<dbReference type="InterPro" id="IPR037045">
    <property type="entry name" value="S8pro/Inhibitor_I9_sf"/>
</dbReference>
<protein>
    <recommendedName>
        <fullName evidence="4">Inhibitor I9 domain-containing protein</fullName>
    </recommendedName>
</protein>
<keyword evidence="1" id="KW-0812">Transmembrane</keyword>
<reference evidence="2 3" key="1">
    <citation type="submission" date="2016-07" db="EMBL/GenBank/DDBJ databases">
        <title>Pervasive Adenine N6-methylation of Active Genes in Fungi.</title>
        <authorList>
            <consortium name="DOE Joint Genome Institute"/>
            <person name="Mondo S.J."/>
            <person name="Dannebaum R.O."/>
            <person name="Kuo R.C."/>
            <person name="Labutti K."/>
            <person name="Haridas S."/>
            <person name="Kuo A."/>
            <person name="Salamov A."/>
            <person name="Ahrendt S.R."/>
            <person name="Lipzen A."/>
            <person name="Sullivan W."/>
            <person name="Andreopoulos W.B."/>
            <person name="Clum A."/>
            <person name="Lindquist E."/>
            <person name="Daum C."/>
            <person name="Ramamoorthy G.K."/>
            <person name="Gryganskyi A."/>
            <person name="Culley D."/>
            <person name="Magnuson J.K."/>
            <person name="James T.Y."/>
            <person name="O'Malley M.A."/>
            <person name="Stajich J.E."/>
            <person name="Spatafora J.W."/>
            <person name="Visel A."/>
            <person name="Grigoriev I.V."/>
        </authorList>
    </citation>
    <scope>NUCLEOTIDE SEQUENCE [LARGE SCALE GENOMIC DNA]</scope>
    <source>
        <strain evidence="2 3">NRRL 2496</strain>
    </source>
</reference>
<keyword evidence="3" id="KW-1185">Reference proteome</keyword>
<comment type="caution">
    <text evidence="2">The sequence shown here is derived from an EMBL/GenBank/DDBJ whole genome shotgun (WGS) entry which is preliminary data.</text>
</comment>
<evidence type="ECO:0000313" key="3">
    <source>
        <dbReference type="Proteomes" id="UP000242180"/>
    </source>
</evidence>
<evidence type="ECO:0008006" key="4">
    <source>
        <dbReference type="Google" id="ProtNLM"/>
    </source>
</evidence>
<dbReference type="AlphaFoldDB" id="A0A1X2GZN6"/>
<sequence>MATVQGEEVNYPPEGIQVIVILSISFFHHFTPRTMPSRYRILFKNDTPGDVAEEHFKQAKSSGATIKGRYDTDSVMFGYSFETHDDDPFLEECVNDPNISSIEPDEELVAR</sequence>